<accession>A0ABT1DB61</accession>
<keyword evidence="1" id="KW-1133">Transmembrane helix</keyword>
<dbReference type="RefSeq" id="WP_252955786.1">
    <property type="nucleotide sequence ID" value="NZ_JAFIRR010000174.1"/>
</dbReference>
<keyword evidence="1" id="KW-0472">Membrane</keyword>
<gene>
    <name evidence="2" type="ORF">JYK14_23810</name>
</gene>
<keyword evidence="1" id="KW-0812">Transmembrane</keyword>
<reference evidence="2 3" key="1">
    <citation type="submission" date="2021-12" db="EMBL/GenBank/DDBJ databases">
        <title>Siccirubricoccus leaddurans sp. nov., a high concentration Zn2+ tolerance bacterium.</title>
        <authorList>
            <person name="Cao Y."/>
        </authorList>
    </citation>
    <scope>NUCLEOTIDE SEQUENCE [LARGE SCALE GENOMIC DNA]</scope>
    <source>
        <strain evidence="2 3">KC 17139</strain>
    </source>
</reference>
<evidence type="ECO:0000313" key="2">
    <source>
        <dbReference type="EMBL" id="MCO6419163.1"/>
    </source>
</evidence>
<evidence type="ECO:0000256" key="1">
    <source>
        <dbReference type="SAM" id="Phobius"/>
    </source>
</evidence>
<feature type="transmembrane region" description="Helical" evidence="1">
    <location>
        <begin position="53"/>
        <end position="72"/>
    </location>
</feature>
<sequence>MIVGRDYLLKKPAGPSAPKLFLDTKLVPLAANLAGSLEVALDRASARTGVRPALLLAGAAGVASYALVGLLRRRGRRARHVR</sequence>
<proteinExistence type="predicted"/>
<organism evidence="2 3">
    <name type="scientific">Siccirubricoccus soli</name>
    <dbReference type="NCBI Taxonomy" id="2899147"/>
    <lineage>
        <taxon>Bacteria</taxon>
        <taxon>Pseudomonadati</taxon>
        <taxon>Pseudomonadota</taxon>
        <taxon>Alphaproteobacteria</taxon>
        <taxon>Acetobacterales</taxon>
        <taxon>Roseomonadaceae</taxon>
        <taxon>Siccirubricoccus</taxon>
    </lineage>
</organism>
<evidence type="ECO:0000313" key="3">
    <source>
        <dbReference type="Proteomes" id="UP001523392"/>
    </source>
</evidence>
<dbReference type="EMBL" id="JAFIRR010000174">
    <property type="protein sequence ID" value="MCO6419163.1"/>
    <property type="molecule type" value="Genomic_DNA"/>
</dbReference>
<keyword evidence="3" id="KW-1185">Reference proteome</keyword>
<name>A0ABT1DB61_9PROT</name>
<dbReference type="Proteomes" id="UP001523392">
    <property type="component" value="Unassembled WGS sequence"/>
</dbReference>
<comment type="caution">
    <text evidence="2">The sequence shown here is derived from an EMBL/GenBank/DDBJ whole genome shotgun (WGS) entry which is preliminary data.</text>
</comment>
<protein>
    <submittedName>
        <fullName evidence="2">Uncharacterized protein</fullName>
    </submittedName>
</protein>